<dbReference type="Proteomes" id="UP000816034">
    <property type="component" value="Unassembled WGS sequence"/>
</dbReference>
<dbReference type="AlphaFoldDB" id="A0AA88KEK3"/>
<name>A0AA88KEK3_NAELO</name>
<dbReference type="RefSeq" id="XP_044544839.1">
    <property type="nucleotide sequence ID" value="XM_044699242.1"/>
</dbReference>
<dbReference type="GeneID" id="68101547"/>
<protein>
    <submittedName>
        <fullName evidence="2">Uncharacterized protein</fullName>
    </submittedName>
</protein>
<proteinExistence type="predicted"/>
<keyword evidence="3" id="KW-1185">Reference proteome</keyword>
<accession>A0AA88KEK3</accession>
<reference evidence="2 3" key="1">
    <citation type="journal article" date="2018" name="BMC Genomics">
        <title>The genome of Naegleria lovaniensis, the basis for a comparative approach to unravel pathogenicity factors of the human pathogenic amoeba N. fowleri.</title>
        <authorList>
            <person name="Liechti N."/>
            <person name="Schurch N."/>
            <person name="Bruggmann R."/>
            <person name="Wittwer M."/>
        </authorList>
    </citation>
    <scope>NUCLEOTIDE SEQUENCE [LARGE SCALE GENOMIC DNA]</scope>
    <source>
        <strain evidence="2 3">ATCC 30569</strain>
    </source>
</reference>
<gene>
    <name evidence="2" type="ORF">C9374_009093</name>
</gene>
<feature type="region of interest" description="Disordered" evidence="1">
    <location>
        <begin position="47"/>
        <end position="79"/>
    </location>
</feature>
<feature type="compositionally biased region" description="Low complexity" evidence="1">
    <location>
        <begin position="54"/>
        <end position="72"/>
    </location>
</feature>
<comment type="caution">
    <text evidence="2">The sequence shown here is derived from an EMBL/GenBank/DDBJ whole genome shotgun (WGS) entry which is preliminary data.</text>
</comment>
<organism evidence="2 3">
    <name type="scientific">Naegleria lovaniensis</name>
    <name type="common">Amoeba</name>
    <dbReference type="NCBI Taxonomy" id="51637"/>
    <lineage>
        <taxon>Eukaryota</taxon>
        <taxon>Discoba</taxon>
        <taxon>Heterolobosea</taxon>
        <taxon>Tetramitia</taxon>
        <taxon>Eutetramitia</taxon>
        <taxon>Vahlkampfiidae</taxon>
        <taxon>Naegleria</taxon>
    </lineage>
</organism>
<evidence type="ECO:0000313" key="2">
    <source>
        <dbReference type="EMBL" id="KAG2377577.1"/>
    </source>
</evidence>
<evidence type="ECO:0000313" key="3">
    <source>
        <dbReference type="Proteomes" id="UP000816034"/>
    </source>
</evidence>
<evidence type="ECO:0000256" key="1">
    <source>
        <dbReference type="SAM" id="MobiDB-lite"/>
    </source>
</evidence>
<dbReference type="EMBL" id="PYSW02000037">
    <property type="protein sequence ID" value="KAG2377577.1"/>
    <property type="molecule type" value="Genomic_DNA"/>
</dbReference>
<sequence>MASGTYNYKVKIHNYNEEQWDQQFSEKYCPPRLLGSKHDSFQTMYSTEHSLQNSISGGSSSSSIPSSQQPQPNATQKIPSGLNIHSFKAKAVASAGENDLLKSSFPGHQPALDFYNHPVQNREKSADEYYFATTSRETFVHPKQMQEKGEVLTYMPPDELDKYRKTWTRKQAREMRTEYQRQHCK</sequence>